<gene>
    <name evidence="4" type="ORF">HT99x_00370</name>
    <name evidence="5" type="ORF">HT99x_010245</name>
</gene>
<proteinExistence type="predicted"/>
<evidence type="ECO:0000256" key="2">
    <source>
        <dbReference type="ARBA" id="ARBA00022737"/>
    </source>
</evidence>
<evidence type="ECO:0000313" key="5">
    <source>
        <dbReference type="EMBL" id="MCS5711811.1"/>
    </source>
</evidence>
<dbReference type="SMART" id="SM00369">
    <property type="entry name" value="LRR_TYP"/>
    <property type="match status" value="4"/>
</dbReference>
<dbReference type="InterPro" id="IPR055414">
    <property type="entry name" value="LRR_R13L4/SHOC2-like"/>
</dbReference>
<dbReference type="OrthoDB" id="1467561at2"/>
<keyword evidence="6" id="KW-1185">Reference proteome</keyword>
<keyword evidence="1" id="KW-0433">Leucine-rich repeat</keyword>
<dbReference type="Pfam" id="PF23598">
    <property type="entry name" value="LRR_14"/>
    <property type="match status" value="1"/>
</dbReference>
<evidence type="ECO:0000313" key="6">
    <source>
        <dbReference type="Proteomes" id="UP000051497"/>
    </source>
</evidence>
<name>A0A0Q9YPV0_9GAMM</name>
<reference evidence="5" key="2">
    <citation type="journal article" date="2016" name="Genome Announc.">
        <title>Draft Genome Sequences of Two Novel Amoeba-Resistant Intranuclear Bacteria, 'Candidatus Berkiella cookevillensis' and 'Candidatus Berkiella aquae'.</title>
        <authorList>
            <person name="Mehari Y.T."/>
            <person name="Arivett B.A."/>
            <person name="Farone A.L."/>
            <person name="Gunderson J.H."/>
            <person name="Farone M.B."/>
        </authorList>
    </citation>
    <scope>NUCLEOTIDE SEQUENCE</scope>
    <source>
        <strain evidence="5">HT99</strain>
    </source>
</reference>
<comment type="caution">
    <text evidence="4">The sequence shown here is derived from an EMBL/GenBank/DDBJ whole genome shotgun (WGS) entry which is preliminary data.</text>
</comment>
<dbReference type="Proteomes" id="UP000051497">
    <property type="component" value="Unassembled WGS sequence"/>
</dbReference>
<dbReference type="SUPFAM" id="SSF52058">
    <property type="entry name" value="L domain-like"/>
    <property type="match status" value="1"/>
</dbReference>
<dbReference type="PANTHER" id="PTHR48051:SF1">
    <property type="entry name" value="RAS SUPPRESSOR PROTEIN 1"/>
    <property type="match status" value="1"/>
</dbReference>
<dbReference type="EMBL" id="LKAJ02000001">
    <property type="protein sequence ID" value="MCS5711811.1"/>
    <property type="molecule type" value="Genomic_DNA"/>
</dbReference>
<keyword evidence="2" id="KW-0677">Repeat</keyword>
<dbReference type="InterPro" id="IPR003591">
    <property type="entry name" value="Leu-rich_rpt_typical-subtyp"/>
</dbReference>
<dbReference type="GO" id="GO:0005737">
    <property type="term" value="C:cytoplasm"/>
    <property type="evidence" value="ECO:0007669"/>
    <property type="project" value="TreeGrafter"/>
</dbReference>
<evidence type="ECO:0000259" key="3">
    <source>
        <dbReference type="Pfam" id="PF23598"/>
    </source>
</evidence>
<dbReference type="InterPro" id="IPR050216">
    <property type="entry name" value="LRR_domain-containing"/>
</dbReference>
<dbReference type="SMART" id="SM00364">
    <property type="entry name" value="LRR_BAC"/>
    <property type="match status" value="3"/>
</dbReference>
<organism evidence="4">
    <name type="scientific">Candidatus Berkiella aquae</name>
    <dbReference type="NCBI Taxonomy" id="295108"/>
    <lineage>
        <taxon>Bacteria</taxon>
        <taxon>Pseudomonadati</taxon>
        <taxon>Pseudomonadota</taxon>
        <taxon>Gammaproteobacteria</taxon>
        <taxon>Candidatus Berkiellales</taxon>
        <taxon>Candidatus Berkiellaceae</taxon>
        <taxon>Candidatus Berkiella</taxon>
    </lineage>
</organism>
<accession>A0A0Q9YPV0</accession>
<dbReference type="AlphaFoldDB" id="A0A0Q9YPV0"/>
<dbReference type="EMBL" id="LKAJ01000001">
    <property type="protein sequence ID" value="KRG22829.1"/>
    <property type="molecule type" value="Genomic_DNA"/>
</dbReference>
<dbReference type="Pfam" id="PF00560">
    <property type="entry name" value="LRR_1"/>
    <property type="match status" value="1"/>
</dbReference>
<evidence type="ECO:0000313" key="4">
    <source>
        <dbReference type="EMBL" id="KRG22829.1"/>
    </source>
</evidence>
<feature type="domain" description="Disease resistance R13L4/SHOC-2-like LRR" evidence="3">
    <location>
        <begin position="176"/>
        <end position="274"/>
    </location>
</feature>
<dbReference type="PANTHER" id="PTHR48051">
    <property type="match status" value="1"/>
</dbReference>
<protein>
    <submittedName>
        <fullName evidence="4">Leucine Rich repeats (2 copies)</fullName>
    </submittedName>
    <submittedName>
        <fullName evidence="5">Leucine-rich repeat domain-containing protein</fullName>
    </submittedName>
</protein>
<evidence type="ECO:0000256" key="1">
    <source>
        <dbReference type="ARBA" id="ARBA00022614"/>
    </source>
</evidence>
<dbReference type="InterPro" id="IPR032675">
    <property type="entry name" value="LRR_dom_sf"/>
</dbReference>
<dbReference type="RefSeq" id="WP_075065003.1">
    <property type="nucleotide sequence ID" value="NZ_LKAJ02000001.1"/>
</dbReference>
<reference evidence="5" key="3">
    <citation type="submission" date="2021-06" db="EMBL/GenBank/DDBJ databases">
        <title>Genomic Description and Analysis of Intracellular Bacteria, Candidatus Berkiella cookevillensis and Candidatus Berkiella aquae.</title>
        <authorList>
            <person name="Kidane D.T."/>
            <person name="Mehari Y.T."/>
            <person name="Rice F.C."/>
            <person name="Arivett B.A."/>
            <person name="Farone A.L."/>
            <person name="Berk S.G."/>
            <person name="Farone M.B."/>
        </authorList>
    </citation>
    <scope>NUCLEOTIDE SEQUENCE</scope>
    <source>
        <strain evidence="5">HT99</strain>
    </source>
</reference>
<reference evidence="4" key="1">
    <citation type="submission" date="2015-09" db="EMBL/GenBank/DDBJ databases">
        <title>Draft Genome Sequences of Two Novel Amoeba-resistant Intranuclear Bacteria, Candidatus Berkiella cookevillensis and Candidatus Berkiella aquae.</title>
        <authorList>
            <person name="Mehari Y.T."/>
            <person name="Arivett B.A."/>
            <person name="Farone A.L."/>
            <person name="Gunderson J.H."/>
            <person name="Farone M.B."/>
        </authorList>
    </citation>
    <scope>NUCLEOTIDE SEQUENCE [LARGE SCALE GENOMIC DNA]</scope>
    <source>
        <strain evidence="4">HT99</strain>
    </source>
</reference>
<dbReference type="STRING" id="295108.HT99x_00370"/>
<sequence length="276" mass="31567">MNESIKNEESRLNQERLLHEVAFFRVNKNNIMRLIRSNRIIIKQLFQQIAILVENGLQDVIDLVALDTVLTKMNTYIIISYLNAVEDHDLELKYITRLPSFAFHLNLNKLKIIKRLKIIGKDSYILELPPEIGLMSELRELDIADCLIKSLPSEISHLLKLEILNVEGDPLALIPKEIGHLKHLKELYIGNNPELTELPTEVGELIALEVLQAAHDSLKVLPQALERLAKLRELNVAHNQLKSIPESLGKLPNLTILKIDHNDIKTFPIELSKLIH</sequence>
<dbReference type="Gene3D" id="3.80.10.10">
    <property type="entry name" value="Ribonuclease Inhibitor"/>
    <property type="match status" value="1"/>
</dbReference>
<dbReference type="PROSITE" id="PS51450">
    <property type="entry name" value="LRR"/>
    <property type="match status" value="1"/>
</dbReference>
<dbReference type="InterPro" id="IPR001611">
    <property type="entry name" value="Leu-rich_rpt"/>
</dbReference>